<evidence type="ECO:0000256" key="5">
    <source>
        <dbReference type="ARBA" id="ARBA00023004"/>
    </source>
</evidence>
<dbReference type="InterPro" id="IPR047207">
    <property type="entry name" value="SPASM_anSME"/>
</dbReference>
<comment type="cofactor">
    <cofactor evidence="1">
        <name>[4Fe-4S] cluster</name>
        <dbReference type="ChEBI" id="CHEBI:49883"/>
    </cofactor>
</comment>
<dbReference type="NCBIfam" id="TIGR04085">
    <property type="entry name" value="rSAM_more_4Fe4S"/>
    <property type="match status" value="1"/>
</dbReference>
<dbReference type="EMBL" id="JQHP01000006">
    <property type="protein sequence ID" value="KFX05536.1"/>
    <property type="molecule type" value="Genomic_DNA"/>
</dbReference>
<dbReference type="SFLD" id="SFLDG01072">
    <property type="entry name" value="dehydrogenase_like"/>
    <property type="match status" value="1"/>
</dbReference>
<evidence type="ECO:0000256" key="3">
    <source>
        <dbReference type="ARBA" id="ARBA00022691"/>
    </source>
</evidence>
<accession>A0AAW3EFG9</accession>
<evidence type="ECO:0000256" key="4">
    <source>
        <dbReference type="ARBA" id="ARBA00022723"/>
    </source>
</evidence>
<dbReference type="SFLD" id="SFLDF00285">
    <property type="entry name" value="anaerobic_Ser-type_sulfatase-m"/>
    <property type="match status" value="1"/>
</dbReference>
<organism evidence="9 11">
    <name type="scientific">Pectobacterium wasabiae</name>
    <dbReference type="NCBI Taxonomy" id="55208"/>
    <lineage>
        <taxon>Bacteria</taxon>
        <taxon>Pseudomonadati</taxon>
        <taxon>Pseudomonadota</taxon>
        <taxon>Gammaproteobacteria</taxon>
        <taxon>Enterobacterales</taxon>
        <taxon>Pectobacteriaceae</taxon>
        <taxon>Pectobacterium</taxon>
    </lineage>
</organism>
<evidence type="ECO:0000256" key="6">
    <source>
        <dbReference type="ARBA" id="ARBA00023014"/>
    </source>
</evidence>
<dbReference type="GO" id="GO:0051539">
    <property type="term" value="F:4 iron, 4 sulfur cluster binding"/>
    <property type="evidence" value="ECO:0007669"/>
    <property type="project" value="UniProtKB-KW"/>
</dbReference>
<dbReference type="PANTHER" id="PTHR43273">
    <property type="entry name" value="ANAEROBIC SULFATASE-MATURATING ENZYME HOMOLOG ASLB-RELATED"/>
    <property type="match status" value="1"/>
</dbReference>
<comment type="similarity">
    <text evidence="7">Belongs to the radical SAM superfamily. Anaerobic sulfatase-maturating enzyme family.</text>
</comment>
<dbReference type="CDD" id="cd21120">
    <property type="entry name" value="SPASM_anSME"/>
    <property type="match status" value="1"/>
</dbReference>
<evidence type="ECO:0000256" key="7">
    <source>
        <dbReference type="ARBA" id="ARBA00023601"/>
    </source>
</evidence>
<dbReference type="SFLD" id="SFLDG01067">
    <property type="entry name" value="SPASM/twitch_domain_containing"/>
    <property type="match status" value="1"/>
</dbReference>
<keyword evidence="12" id="KW-1185">Reference proteome</keyword>
<dbReference type="Pfam" id="PF13186">
    <property type="entry name" value="SPASM"/>
    <property type="match status" value="1"/>
</dbReference>
<dbReference type="Gene3D" id="3.20.20.70">
    <property type="entry name" value="Aldolase class I"/>
    <property type="match status" value="1"/>
</dbReference>
<dbReference type="EMBL" id="JQOH01000001">
    <property type="protein sequence ID" value="KGA30390.1"/>
    <property type="molecule type" value="Genomic_DNA"/>
</dbReference>
<keyword evidence="5" id="KW-0408">Iron</keyword>
<dbReference type="GO" id="GO:0046872">
    <property type="term" value="F:metal ion binding"/>
    <property type="evidence" value="ECO:0007669"/>
    <property type="project" value="UniProtKB-KW"/>
</dbReference>
<dbReference type="SFLD" id="SFLDG01384">
    <property type="entry name" value="thioether_bond_formation_requi"/>
    <property type="match status" value="1"/>
</dbReference>
<reference evidence="11 12" key="1">
    <citation type="submission" date="2014-08" db="EMBL/GenBank/DDBJ databases">
        <title>Genome sequences of NCPPB Pectobacterium isolates.</title>
        <authorList>
            <person name="Glover R.H."/>
            <person name="Sapp M."/>
            <person name="Elphinstone J."/>
        </authorList>
    </citation>
    <scope>NUCLEOTIDE SEQUENCE [LARGE SCALE GENOMIC DNA]</scope>
    <source>
        <strain evidence="9 11">NCPPB 3701</strain>
        <strain evidence="10 12">NCPPB3702</strain>
    </source>
</reference>
<dbReference type="RefSeq" id="WP_005967046.1">
    <property type="nucleotide sequence ID" value="NZ_JQHP01000006.1"/>
</dbReference>
<dbReference type="CDD" id="cd01335">
    <property type="entry name" value="Radical_SAM"/>
    <property type="match status" value="1"/>
</dbReference>
<name>A0AAW3EFG9_9GAMM</name>
<dbReference type="InterPro" id="IPR013785">
    <property type="entry name" value="Aldolase_TIM"/>
</dbReference>
<keyword evidence="3" id="KW-0949">S-adenosyl-L-methionine</keyword>
<evidence type="ECO:0000256" key="1">
    <source>
        <dbReference type="ARBA" id="ARBA00001966"/>
    </source>
</evidence>
<dbReference type="PANTHER" id="PTHR43273:SF3">
    <property type="entry name" value="ANAEROBIC SULFATASE-MATURATING ENZYME HOMOLOG ASLB-RELATED"/>
    <property type="match status" value="1"/>
</dbReference>
<evidence type="ECO:0000313" key="9">
    <source>
        <dbReference type="EMBL" id="KFX05536.1"/>
    </source>
</evidence>
<evidence type="ECO:0000313" key="10">
    <source>
        <dbReference type="EMBL" id="KGA30390.1"/>
    </source>
</evidence>
<dbReference type="SFLD" id="SFLDG01386">
    <property type="entry name" value="main_SPASM_domain-containing"/>
    <property type="match status" value="1"/>
</dbReference>
<dbReference type="InterPro" id="IPR007197">
    <property type="entry name" value="rSAM"/>
</dbReference>
<dbReference type="PROSITE" id="PS51918">
    <property type="entry name" value="RADICAL_SAM"/>
    <property type="match status" value="1"/>
</dbReference>
<dbReference type="InterPro" id="IPR023867">
    <property type="entry name" value="Sulphatase_maturase_rSAM"/>
</dbReference>
<evidence type="ECO:0000313" key="11">
    <source>
        <dbReference type="Proteomes" id="UP000029257"/>
    </source>
</evidence>
<protein>
    <submittedName>
        <fullName evidence="9">Sulfatase maturase</fullName>
    </submittedName>
</protein>
<dbReference type="Proteomes" id="UP000029257">
    <property type="component" value="Unassembled WGS sequence"/>
</dbReference>
<keyword evidence="6" id="KW-0411">Iron-sulfur</keyword>
<dbReference type="NCBIfam" id="TIGR03942">
    <property type="entry name" value="sulfatase_rSAM"/>
    <property type="match status" value="1"/>
</dbReference>
<dbReference type="InterPro" id="IPR058240">
    <property type="entry name" value="rSAM_sf"/>
</dbReference>
<dbReference type="InterPro" id="IPR023885">
    <property type="entry name" value="4Fe4S-binding_SPASM_dom"/>
</dbReference>
<proteinExistence type="inferred from homology"/>
<dbReference type="AlphaFoldDB" id="A0AAW3EFG9"/>
<evidence type="ECO:0000256" key="2">
    <source>
        <dbReference type="ARBA" id="ARBA00022485"/>
    </source>
</evidence>
<evidence type="ECO:0000259" key="8">
    <source>
        <dbReference type="PROSITE" id="PS51918"/>
    </source>
</evidence>
<feature type="domain" description="Radical SAM core" evidence="8">
    <location>
        <begin position="1"/>
        <end position="245"/>
    </location>
</feature>
<evidence type="ECO:0000313" key="12">
    <source>
        <dbReference type="Proteomes" id="UP000029436"/>
    </source>
</evidence>
<dbReference type="Pfam" id="PF04055">
    <property type="entry name" value="Radical_SAM"/>
    <property type="match status" value="1"/>
</dbReference>
<dbReference type="InterPro" id="IPR034491">
    <property type="entry name" value="Anaerob_Ser_sulfatase-maturase"/>
</dbReference>
<dbReference type="SFLD" id="SFLDS00029">
    <property type="entry name" value="Radical_SAM"/>
    <property type="match status" value="1"/>
</dbReference>
<dbReference type="Proteomes" id="UP000029436">
    <property type="component" value="Unassembled WGS sequence"/>
</dbReference>
<keyword evidence="2" id="KW-0004">4Fe-4S</keyword>
<gene>
    <name evidence="9" type="ORF">JV38_12650</name>
    <name evidence="10" type="ORF">KU73_00275</name>
</gene>
<keyword evidence="4" id="KW-0479">Metal-binding</keyword>
<dbReference type="SUPFAM" id="SSF102114">
    <property type="entry name" value="Radical SAM enzymes"/>
    <property type="match status" value="1"/>
</dbReference>
<comment type="caution">
    <text evidence="9">The sequence shown here is derived from an EMBL/GenBank/DDBJ whole genome shotgun (WGS) entry which is preliminary data.</text>
</comment>
<sequence>MDKITHFQLMSKPTGSTCNIKCEYCYYLEKEKLHPSSQLIMDDKTLENYIKQTILAQSVDIVDFIWQGGEPTLAGIDFYKKALKLQKKYCHEKKINNYFQTNGVLINAEWAEFFKENGFLIGISIDGDREFNDRYRRTRSNKGSFEKIIQAIDLLKKFNVDFNTLTVVNKKNMDDPLRVYNFLKSIGSHYIQFIPLVERINESNKKDGLWLVDPDFTGNCNVSEWSLKPGDFGRFLNTIFDEWFHKDIGKTFIMNFEETMTKKHSGKSSCVINEYCGANLIIEKNGDIYSCDHFVFPEHKLGNINEKELSSIVNSEQQIEFSKRKLTNMDTECYKCEYLSVCNGGCQKHRFLPSKNGLLNKNYFCESYKLYHAHCLPRMNYLLSKL</sequence>
<dbReference type="GO" id="GO:0016491">
    <property type="term" value="F:oxidoreductase activity"/>
    <property type="evidence" value="ECO:0007669"/>
    <property type="project" value="InterPro"/>
</dbReference>